<keyword evidence="10" id="KW-0804">Transcription</keyword>
<dbReference type="PROSITE" id="PS50280">
    <property type="entry name" value="SET"/>
    <property type="match status" value="1"/>
</dbReference>
<keyword evidence="8" id="KW-0862">Zinc</keyword>
<dbReference type="SMART" id="SM00542">
    <property type="entry name" value="FYRC"/>
    <property type="match status" value="1"/>
</dbReference>
<keyword evidence="6" id="KW-0677">Repeat</keyword>
<feature type="domain" description="Post-SET" evidence="13">
    <location>
        <begin position="330"/>
        <end position="346"/>
    </location>
</feature>
<proteinExistence type="predicted"/>
<reference evidence="15" key="1">
    <citation type="submission" date="2022-11" db="UniProtKB">
        <authorList>
            <consortium name="WormBaseParasite"/>
        </authorList>
    </citation>
    <scope>IDENTIFICATION</scope>
</reference>
<dbReference type="PANTHER" id="PTHR45888">
    <property type="entry name" value="HL01030P-RELATED"/>
    <property type="match status" value="1"/>
</dbReference>
<dbReference type="SMART" id="SM00508">
    <property type="entry name" value="PostSET"/>
    <property type="match status" value="1"/>
</dbReference>
<evidence type="ECO:0000256" key="7">
    <source>
        <dbReference type="ARBA" id="ARBA00022771"/>
    </source>
</evidence>
<dbReference type="GO" id="GO:0042800">
    <property type="term" value="F:histone H3K4 methyltransferase activity"/>
    <property type="evidence" value="ECO:0007669"/>
    <property type="project" value="TreeGrafter"/>
</dbReference>
<dbReference type="InterPro" id="IPR046341">
    <property type="entry name" value="SET_dom_sf"/>
</dbReference>
<keyword evidence="11" id="KW-0539">Nucleus</keyword>
<evidence type="ECO:0000256" key="1">
    <source>
        <dbReference type="ARBA" id="ARBA00004123"/>
    </source>
</evidence>
<keyword evidence="2" id="KW-0489">Methyltransferase</keyword>
<dbReference type="WBParaSite" id="nRc.2.0.1.t47140-RA">
    <property type="protein sequence ID" value="nRc.2.0.1.t47140-RA"/>
    <property type="gene ID" value="nRc.2.0.1.g47140"/>
</dbReference>
<keyword evidence="5" id="KW-0479">Metal-binding</keyword>
<dbReference type="GO" id="GO:0032259">
    <property type="term" value="P:methylation"/>
    <property type="evidence" value="ECO:0007669"/>
    <property type="project" value="UniProtKB-KW"/>
</dbReference>
<organism evidence="14 15">
    <name type="scientific">Romanomermis culicivorax</name>
    <name type="common">Nematode worm</name>
    <dbReference type="NCBI Taxonomy" id="13658"/>
    <lineage>
        <taxon>Eukaryota</taxon>
        <taxon>Metazoa</taxon>
        <taxon>Ecdysozoa</taxon>
        <taxon>Nematoda</taxon>
        <taxon>Enoplea</taxon>
        <taxon>Dorylaimia</taxon>
        <taxon>Mermithida</taxon>
        <taxon>Mermithoidea</taxon>
        <taxon>Mermithidae</taxon>
        <taxon>Romanomermis</taxon>
    </lineage>
</organism>
<dbReference type="GO" id="GO:0045944">
    <property type="term" value="P:positive regulation of transcription by RNA polymerase II"/>
    <property type="evidence" value="ECO:0007669"/>
    <property type="project" value="TreeGrafter"/>
</dbReference>
<keyword evidence="14" id="KW-1185">Reference proteome</keyword>
<dbReference type="AlphaFoldDB" id="A0A915L7Q0"/>
<dbReference type="Proteomes" id="UP000887565">
    <property type="component" value="Unplaced"/>
</dbReference>
<sequence length="346" mass="39242">MYDCKVVEDKETNTPKFVIHAIESAGKFTEIRPKVEIEDATIVQTSSPTEAWNQILAPIEALRRQNAKSTLKLFPKFLFGEFLYGFVESSVRKMIESLPGVETLIGYEFKFGRNPLMDLPLAVNPSGCARCEPRFRTYLKRGRAANISSSQSHHQTMSLSAMLAMSGLGTLESQQALLWASLSGRPPSTSAKWSQYRRMKQEWKSNIYLGRSKIQGLGLYAKKPIEMNTIVIEYIGEIIRNEVAERREKLYQENGRGVYMFRLDHERVVDATMCGGLARYINHSCDPNCTTESIQLNNGESKIVIIACRPISEGEELCYDYQFDLEDDTSKIQCLCGAPNCQKWMN</sequence>
<dbReference type="GO" id="GO:0008270">
    <property type="term" value="F:zinc ion binding"/>
    <property type="evidence" value="ECO:0007669"/>
    <property type="project" value="UniProtKB-KW"/>
</dbReference>
<dbReference type="PANTHER" id="PTHR45888:SF6">
    <property type="entry name" value="HL01030P-RELATED"/>
    <property type="match status" value="1"/>
</dbReference>
<dbReference type="OMA" id="HNEAAIF"/>
<dbReference type="SUPFAM" id="SSF82199">
    <property type="entry name" value="SET domain"/>
    <property type="match status" value="1"/>
</dbReference>
<feature type="domain" description="SET" evidence="12">
    <location>
        <begin position="205"/>
        <end position="322"/>
    </location>
</feature>
<evidence type="ECO:0000259" key="12">
    <source>
        <dbReference type="PROSITE" id="PS50280"/>
    </source>
</evidence>
<evidence type="ECO:0000256" key="3">
    <source>
        <dbReference type="ARBA" id="ARBA00022679"/>
    </source>
</evidence>
<protein>
    <submittedName>
        <fullName evidence="15">Uncharacterized protein</fullName>
    </submittedName>
</protein>
<keyword evidence="4" id="KW-0949">S-adenosyl-L-methionine</keyword>
<evidence type="ECO:0000256" key="8">
    <source>
        <dbReference type="ARBA" id="ARBA00022833"/>
    </source>
</evidence>
<evidence type="ECO:0000256" key="11">
    <source>
        <dbReference type="ARBA" id="ARBA00023242"/>
    </source>
</evidence>
<keyword evidence="7" id="KW-0863">Zinc-finger</keyword>
<dbReference type="InterPro" id="IPR001214">
    <property type="entry name" value="SET_dom"/>
</dbReference>
<dbReference type="GO" id="GO:0003713">
    <property type="term" value="F:transcription coactivator activity"/>
    <property type="evidence" value="ECO:0007669"/>
    <property type="project" value="TreeGrafter"/>
</dbReference>
<dbReference type="Pfam" id="PF00856">
    <property type="entry name" value="SET"/>
    <property type="match status" value="1"/>
</dbReference>
<evidence type="ECO:0000256" key="2">
    <source>
        <dbReference type="ARBA" id="ARBA00022603"/>
    </source>
</evidence>
<evidence type="ECO:0000313" key="14">
    <source>
        <dbReference type="Proteomes" id="UP000887565"/>
    </source>
</evidence>
<dbReference type="InterPro" id="IPR003889">
    <property type="entry name" value="FYrich_C"/>
</dbReference>
<name>A0A915L7Q0_ROMCU</name>
<dbReference type="InterPro" id="IPR003616">
    <property type="entry name" value="Post-SET_dom"/>
</dbReference>
<dbReference type="PROSITE" id="PS50868">
    <property type="entry name" value="POST_SET"/>
    <property type="match status" value="1"/>
</dbReference>
<evidence type="ECO:0000256" key="10">
    <source>
        <dbReference type="ARBA" id="ARBA00023163"/>
    </source>
</evidence>
<dbReference type="Gene3D" id="3.30.160.360">
    <property type="match status" value="1"/>
</dbReference>
<dbReference type="SMART" id="SM00317">
    <property type="entry name" value="SET"/>
    <property type="match status" value="1"/>
</dbReference>
<comment type="subcellular location">
    <subcellularLocation>
        <location evidence="1">Nucleus</location>
    </subcellularLocation>
</comment>
<evidence type="ECO:0000256" key="4">
    <source>
        <dbReference type="ARBA" id="ARBA00022691"/>
    </source>
</evidence>
<evidence type="ECO:0000259" key="13">
    <source>
        <dbReference type="PROSITE" id="PS50868"/>
    </source>
</evidence>
<dbReference type="Pfam" id="PF05965">
    <property type="entry name" value="FYRC"/>
    <property type="match status" value="1"/>
</dbReference>
<keyword evidence="3" id="KW-0808">Transferase</keyword>
<keyword evidence="9" id="KW-0805">Transcription regulation</keyword>
<accession>A0A915L7Q0</accession>
<dbReference type="PROSITE" id="PS51543">
    <property type="entry name" value="FYRC"/>
    <property type="match status" value="1"/>
</dbReference>
<evidence type="ECO:0000256" key="6">
    <source>
        <dbReference type="ARBA" id="ARBA00022737"/>
    </source>
</evidence>
<dbReference type="Gene3D" id="2.170.270.10">
    <property type="entry name" value="SET domain"/>
    <property type="match status" value="1"/>
</dbReference>
<dbReference type="GO" id="GO:0044666">
    <property type="term" value="C:MLL3/4 complex"/>
    <property type="evidence" value="ECO:0007669"/>
    <property type="project" value="TreeGrafter"/>
</dbReference>
<evidence type="ECO:0000313" key="15">
    <source>
        <dbReference type="WBParaSite" id="nRc.2.0.1.t47140-RA"/>
    </source>
</evidence>
<evidence type="ECO:0000256" key="5">
    <source>
        <dbReference type="ARBA" id="ARBA00022723"/>
    </source>
</evidence>
<evidence type="ECO:0000256" key="9">
    <source>
        <dbReference type="ARBA" id="ARBA00023015"/>
    </source>
</evidence>